<reference evidence="2" key="2">
    <citation type="submission" date="2024-06" db="UniProtKB">
        <authorList>
            <consortium name="EnsemblMetazoa"/>
        </authorList>
    </citation>
    <scope>IDENTIFICATION</scope>
</reference>
<dbReference type="KEGG" id="aqu:109582146"/>
<feature type="signal peptide" evidence="1">
    <location>
        <begin position="1"/>
        <end position="20"/>
    </location>
</feature>
<evidence type="ECO:0008006" key="4">
    <source>
        <dbReference type="Google" id="ProtNLM"/>
    </source>
</evidence>
<keyword evidence="1" id="KW-0732">Signal</keyword>
<feature type="chain" id="PRO_5042999775" description="Ig-like domain-containing protein" evidence="1">
    <location>
        <begin position="21"/>
        <end position="120"/>
    </location>
</feature>
<accession>A0AAN0J6H9</accession>
<dbReference type="RefSeq" id="XP_019852326.1">
    <property type="nucleotide sequence ID" value="XM_019996767.1"/>
</dbReference>
<dbReference type="Proteomes" id="UP000007879">
    <property type="component" value="Unassembled WGS sequence"/>
</dbReference>
<dbReference type="EnsemblMetazoa" id="XM_019996767.1">
    <property type="protein sequence ID" value="XP_019852326.1"/>
    <property type="gene ID" value="LOC109582146"/>
</dbReference>
<organism evidence="2 3">
    <name type="scientific">Amphimedon queenslandica</name>
    <name type="common">Sponge</name>
    <dbReference type="NCBI Taxonomy" id="400682"/>
    <lineage>
        <taxon>Eukaryota</taxon>
        <taxon>Metazoa</taxon>
        <taxon>Porifera</taxon>
        <taxon>Demospongiae</taxon>
        <taxon>Heteroscleromorpha</taxon>
        <taxon>Haplosclerida</taxon>
        <taxon>Niphatidae</taxon>
        <taxon>Amphimedon</taxon>
    </lineage>
</organism>
<dbReference type="GeneID" id="109582146"/>
<evidence type="ECO:0000256" key="1">
    <source>
        <dbReference type="SAM" id="SignalP"/>
    </source>
</evidence>
<dbReference type="AlphaFoldDB" id="A0AAN0J6H9"/>
<name>A0AAN0J6H9_AMPQE</name>
<protein>
    <recommendedName>
        <fullName evidence="4">Ig-like domain-containing protein</fullName>
    </recommendedName>
</protein>
<sequence length="120" mass="13063">MQSKMLLQIFFLQLFQFIYSAEITVQPVSINTTLNSTVVFSCEATADELTFRVNNTPATNGAAMDKGFSVTTSGSGGTRSAELQAIAYEHNNNTEIRCRASTDDPPQIVFSDTAILMIQG</sequence>
<evidence type="ECO:0000313" key="3">
    <source>
        <dbReference type="Proteomes" id="UP000007879"/>
    </source>
</evidence>
<dbReference type="InterPro" id="IPR036179">
    <property type="entry name" value="Ig-like_dom_sf"/>
</dbReference>
<evidence type="ECO:0000313" key="2">
    <source>
        <dbReference type="EnsemblMetazoa" id="XP_019852326.1"/>
    </source>
</evidence>
<reference evidence="3" key="1">
    <citation type="journal article" date="2010" name="Nature">
        <title>The Amphimedon queenslandica genome and the evolution of animal complexity.</title>
        <authorList>
            <person name="Srivastava M."/>
            <person name="Simakov O."/>
            <person name="Chapman J."/>
            <person name="Fahey B."/>
            <person name="Gauthier M.E."/>
            <person name="Mitros T."/>
            <person name="Richards G.S."/>
            <person name="Conaco C."/>
            <person name="Dacre M."/>
            <person name="Hellsten U."/>
            <person name="Larroux C."/>
            <person name="Putnam N.H."/>
            <person name="Stanke M."/>
            <person name="Adamska M."/>
            <person name="Darling A."/>
            <person name="Degnan S.M."/>
            <person name="Oakley T.H."/>
            <person name="Plachetzki D.C."/>
            <person name="Zhai Y."/>
            <person name="Adamski M."/>
            <person name="Calcino A."/>
            <person name="Cummins S.F."/>
            <person name="Goodstein D.M."/>
            <person name="Harris C."/>
            <person name="Jackson D.J."/>
            <person name="Leys S.P."/>
            <person name="Shu S."/>
            <person name="Woodcroft B.J."/>
            <person name="Vervoort M."/>
            <person name="Kosik K.S."/>
            <person name="Manning G."/>
            <person name="Degnan B.M."/>
            <person name="Rokhsar D.S."/>
        </authorList>
    </citation>
    <scope>NUCLEOTIDE SEQUENCE [LARGE SCALE GENOMIC DNA]</scope>
</reference>
<keyword evidence="3" id="KW-1185">Reference proteome</keyword>
<dbReference type="SUPFAM" id="SSF48726">
    <property type="entry name" value="Immunoglobulin"/>
    <property type="match status" value="1"/>
</dbReference>
<proteinExistence type="predicted"/>